<dbReference type="InterPro" id="IPR023296">
    <property type="entry name" value="Glyco_hydro_beta-prop_sf"/>
</dbReference>
<protein>
    <submittedName>
        <fullName evidence="6">Family 43 glycosylhydrolase</fullName>
    </submittedName>
</protein>
<name>A0ABS3VW34_MICEH</name>
<evidence type="ECO:0000256" key="4">
    <source>
        <dbReference type="RuleBase" id="RU361187"/>
    </source>
</evidence>
<dbReference type="InterPro" id="IPR006710">
    <property type="entry name" value="Glyco_hydro_43"/>
</dbReference>
<feature type="non-terminal residue" evidence="6">
    <location>
        <position position="332"/>
    </location>
</feature>
<evidence type="ECO:0000256" key="1">
    <source>
        <dbReference type="ARBA" id="ARBA00009865"/>
    </source>
</evidence>
<dbReference type="InterPro" id="IPR051795">
    <property type="entry name" value="Glycosyl_Hydrlase_43"/>
</dbReference>
<reference evidence="6 7" key="1">
    <citation type="submission" date="2019-12" db="EMBL/GenBank/DDBJ databases">
        <title>Whole genome sequencing of endophytic Actinobacterium Micromonospora sp. MPMI6T.</title>
        <authorList>
            <person name="Evv R."/>
            <person name="Podile A.R."/>
        </authorList>
    </citation>
    <scope>NUCLEOTIDE SEQUENCE [LARGE SCALE GENOMIC DNA]</scope>
    <source>
        <strain evidence="6 7">MPMI6</strain>
    </source>
</reference>
<dbReference type="Proteomes" id="UP000823521">
    <property type="component" value="Unassembled WGS sequence"/>
</dbReference>
<evidence type="ECO:0000313" key="7">
    <source>
        <dbReference type="Proteomes" id="UP000823521"/>
    </source>
</evidence>
<comment type="caution">
    <text evidence="6">The sequence shown here is derived from an EMBL/GenBank/DDBJ whole genome shotgun (WGS) entry which is preliminary data.</text>
</comment>
<proteinExistence type="inferred from homology"/>
<accession>A0ABS3VW34</accession>
<evidence type="ECO:0000313" key="6">
    <source>
        <dbReference type="EMBL" id="MBO4208750.1"/>
    </source>
</evidence>
<gene>
    <name evidence="6" type="ORF">GSF22_22460</name>
</gene>
<dbReference type="EMBL" id="WVUH01000225">
    <property type="protein sequence ID" value="MBO4208750.1"/>
    <property type="molecule type" value="Genomic_DNA"/>
</dbReference>
<feature type="compositionally biased region" description="Low complexity" evidence="5">
    <location>
        <begin position="323"/>
        <end position="332"/>
    </location>
</feature>
<dbReference type="PANTHER" id="PTHR42812:SF12">
    <property type="entry name" value="BETA-XYLOSIDASE-RELATED"/>
    <property type="match status" value="1"/>
</dbReference>
<evidence type="ECO:0000256" key="5">
    <source>
        <dbReference type="SAM" id="MobiDB-lite"/>
    </source>
</evidence>
<organism evidence="6 7">
    <name type="scientific">Micromonospora echinofusca</name>
    <dbReference type="NCBI Taxonomy" id="47858"/>
    <lineage>
        <taxon>Bacteria</taxon>
        <taxon>Bacillati</taxon>
        <taxon>Actinomycetota</taxon>
        <taxon>Actinomycetes</taxon>
        <taxon>Micromonosporales</taxon>
        <taxon>Micromonosporaceae</taxon>
        <taxon>Micromonospora</taxon>
    </lineage>
</organism>
<comment type="similarity">
    <text evidence="1 4">Belongs to the glycosyl hydrolase 43 family.</text>
</comment>
<dbReference type="SUPFAM" id="SSF75005">
    <property type="entry name" value="Arabinanase/levansucrase/invertase"/>
    <property type="match status" value="1"/>
</dbReference>
<dbReference type="Gene3D" id="2.115.10.20">
    <property type="entry name" value="Glycosyl hydrolase domain, family 43"/>
    <property type="match status" value="1"/>
</dbReference>
<evidence type="ECO:0000256" key="2">
    <source>
        <dbReference type="ARBA" id="ARBA00022801"/>
    </source>
</evidence>
<dbReference type="RefSeq" id="WP_208815734.1">
    <property type="nucleotide sequence ID" value="NZ_WVUH01000225.1"/>
</dbReference>
<sequence>MLRGTTGRPAVPYPITDAALPGPYPDPSVLRVGTDYYLATPTFEWYPAVRVHHSRDLVTWRSLGGILTDRRLLDLTGVADSGGVRSPCLSWADDLFHLAFTHLPGAGGGYRDPQNYVLTAPGITGPWSDPVPVHAHGPDPSLFHDDDGSTWLLTVRADWRPGRNRTAGIEIQRYERAGRTVGPARLILRATAGTTGGPRLYRRRDWHYLVTGGRLPDGTRRLDVARARDLLGPYRPDPAGPLLTGPAPRAGHGSLVATPDDRWYLAYPVGHVAPPPDPAVAALHPVAPDPAAILHPLRWTVDDWPRVDRRAPADAPPAPHRPVAPAARHPAV</sequence>
<dbReference type="Pfam" id="PF04616">
    <property type="entry name" value="Glyco_hydro_43"/>
    <property type="match status" value="1"/>
</dbReference>
<feature type="region of interest" description="Disordered" evidence="5">
    <location>
        <begin position="308"/>
        <end position="332"/>
    </location>
</feature>
<keyword evidence="2 4" id="KW-0378">Hydrolase</keyword>
<evidence type="ECO:0000256" key="3">
    <source>
        <dbReference type="ARBA" id="ARBA00023295"/>
    </source>
</evidence>
<dbReference type="PANTHER" id="PTHR42812">
    <property type="entry name" value="BETA-XYLOSIDASE"/>
    <property type="match status" value="1"/>
</dbReference>
<keyword evidence="3 4" id="KW-0326">Glycosidase</keyword>
<keyword evidence="7" id="KW-1185">Reference proteome</keyword>